<dbReference type="EC" id="1.14.11.61" evidence="3"/>
<keyword evidence="12" id="KW-1185">Reference proteome</keyword>
<evidence type="ECO:0000313" key="11">
    <source>
        <dbReference type="EMBL" id="CAH9056527.1"/>
    </source>
</evidence>
<evidence type="ECO:0000256" key="9">
    <source>
        <dbReference type="SAM" id="MobiDB-lite"/>
    </source>
</evidence>
<organism evidence="11 12">
    <name type="scientific">Cuscuta epithymum</name>
    <dbReference type="NCBI Taxonomy" id="186058"/>
    <lineage>
        <taxon>Eukaryota</taxon>
        <taxon>Viridiplantae</taxon>
        <taxon>Streptophyta</taxon>
        <taxon>Embryophyta</taxon>
        <taxon>Tracheophyta</taxon>
        <taxon>Spermatophyta</taxon>
        <taxon>Magnoliopsida</taxon>
        <taxon>eudicotyledons</taxon>
        <taxon>Gunneridae</taxon>
        <taxon>Pentapetalae</taxon>
        <taxon>asterids</taxon>
        <taxon>lamiids</taxon>
        <taxon>Solanales</taxon>
        <taxon>Convolvulaceae</taxon>
        <taxon>Cuscuteae</taxon>
        <taxon>Cuscuta</taxon>
        <taxon>Cuscuta subgen. Cuscuta</taxon>
    </lineage>
</organism>
<keyword evidence="5 8" id="KW-0560">Oxidoreductase</keyword>
<feature type="region of interest" description="Disordered" evidence="9">
    <location>
        <begin position="25"/>
        <end position="52"/>
    </location>
</feature>
<comment type="pathway">
    <text evidence="1">Phenylpropanoid metabolism.</text>
</comment>
<dbReference type="EMBL" id="CAMAPF010000006">
    <property type="protein sequence ID" value="CAH9056527.1"/>
    <property type="molecule type" value="Genomic_DNA"/>
</dbReference>
<evidence type="ECO:0000256" key="1">
    <source>
        <dbReference type="ARBA" id="ARBA00004918"/>
    </source>
</evidence>
<evidence type="ECO:0000256" key="6">
    <source>
        <dbReference type="ARBA" id="ARBA00023004"/>
    </source>
</evidence>
<dbReference type="InterPro" id="IPR027443">
    <property type="entry name" value="IPNS-like_sf"/>
</dbReference>
<proteinExistence type="inferred from homology"/>
<comment type="similarity">
    <text evidence="2 8">Belongs to the iron/ascorbate-dependent oxidoreductase family.</text>
</comment>
<dbReference type="PROSITE" id="PS51471">
    <property type="entry name" value="FE2OG_OXY"/>
    <property type="match status" value="1"/>
</dbReference>
<evidence type="ECO:0000256" key="8">
    <source>
        <dbReference type="RuleBase" id="RU003682"/>
    </source>
</evidence>
<protein>
    <recommendedName>
        <fullName evidence="3">feruloyl-CoA 6-hydroxylase</fullName>
        <ecNumber evidence="3">1.14.11.61</ecNumber>
    </recommendedName>
</protein>
<dbReference type="Pfam" id="PF03171">
    <property type="entry name" value="2OG-FeII_Oxy"/>
    <property type="match status" value="1"/>
</dbReference>
<dbReference type="SUPFAM" id="SSF51197">
    <property type="entry name" value="Clavaminate synthase-like"/>
    <property type="match status" value="1"/>
</dbReference>
<dbReference type="InterPro" id="IPR050295">
    <property type="entry name" value="Plant_2OG-oxidoreductases"/>
</dbReference>
<gene>
    <name evidence="11" type="ORF">CEPIT_LOCUS978</name>
</gene>
<dbReference type="Gene3D" id="2.60.120.330">
    <property type="entry name" value="B-lactam Antibiotic, Isopenicillin N Synthase, Chain"/>
    <property type="match status" value="1"/>
</dbReference>
<reference evidence="11" key="1">
    <citation type="submission" date="2022-07" db="EMBL/GenBank/DDBJ databases">
        <authorList>
            <person name="Macas J."/>
            <person name="Novak P."/>
            <person name="Neumann P."/>
        </authorList>
    </citation>
    <scope>NUCLEOTIDE SEQUENCE</scope>
</reference>
<evidence type="ECO:0000313" key="12">
    <source>
        <dbReference type="Proteomes" id="UP001152523"/>
    </source>
</evidence>
<dbReference type="GO" id="GO:0046872">
    <property type="term" value="F:metal ion binding"/>
    <property type="evidence" value="ECO:0007669"/>
    <property type="project" value="UniProtKB-KW"/>
</dbReference>
<dbReference type="GO" id="GO:0016706">
    <property type="term" value="F:2-oxoglutarate-dependent dioxygenase activity"/>
    <property type="evidence" value="ECO:0007669"/>
    <property type="project" value="UniProtKB-ARBA"/>
</dbReference>
<evidence type="ECO:0000256" key="2">
    <source>
        <dbReference type="ARBA" id="ARBA00008056"/>
    </source>
</evidence>
<dbReference type="GO" id="GO:0009805">
    <property type="term" value="P:coumarin biosynthetic process"/>
    <property type="evidence" value="ECO:0007669"/>
    <property type="project" value="UniProtKB-ARBA"/>
</dbReference>
<comment type="caution">
    <text evidence="11">The sequence shown here is derived from an EMBL/GenBank/DDBJ whole genome shotgun (WGS) entry which is preliminary data.</text>
</comment>
<dbReference type="PANTHER" id="PTHR47991">
    <property type="entry name" value="OXOGLUTARATE/IRON-DEPENDENT DIOXYGENASE"/>
    <property type="match status" value="1"/>
</dbReference>
<evidence type="ECO:0000256" key="7">
    <source>
        <dbReference type="ARBA" id="ARBA00048503"/>
    </source>
</evidence>
<comment type="catalytic activity">
    <reaction evidence="7">
        <text>(E)-feruloyl-CoA + 2-oxoglutarate + O2 = (E)-6-hydroxyferuloyl-CoA + succinate + CO2</text>
        <dbReference type="Rhea" id="RHEA:57856"/>
        <dbReference type="ChEBI" id="CHEBI:15379"/>
        <dbReference type="ChEBI" id="CHEBI:16526"/>
        <dbReference type="ChEBI" id="CHEBI:16810"/>
        <dbReference type="ChEBI" id="CHEBI:30031"/>
        <dbReference type="ChEBI" id="CHEBI:87305"/>
        <dbReference type="ChEBI" id="CHEBI:142390"/>
        <dbReference type="EC" id="1.14.11.61"/>
    </reaction>
</comment>
<dbReference type="InterPro" id="IPR026992">
    <property type="entry name" value="DIOX_N"/>
</dbReference>
<keyword evidence="6 8" id="KW-0408">Iron</keyword>
<sequence>MSEAPAAADVLLSRRVQEMVINGEEPSGPYICRGGEEEEEEDEPCSNTSDIPTIDLSSFLNHGETDQTEELDKLRSALSSWGLFQAIGHGMCTSFLDKVLQVSRGFFEQPMEEKMKYAKGLNDFEGYGADPPPQEGQPLDWSDRLYLNVHPQDMKNYNFWPKNPDSFRQVVEEYTDKIKMVIEMTSKAMARSLNLEESCFHRQFGERSQLSVRFNYYSPCQRPDLVLGLKPHSDGSGYTVIIQDEAGLQVLKNDKWFTVPKNPHAILVIMGDQMEIMSNGIFKSPVHRVLSSSERDRISVAVFYTPEIGTKIGPEKGLFFNDEERRVYKRVKDYADLHWENFQSGKGMRALLHIAHV</sequence>
<evidence type="ECO:0000256" key="5">
    <source>
        <dbReference type="ARBA" id="ARBA00023002"/>
    </source>
</evidence>
<evidence type="ECO:0000256" key="4">
    <source>
        <dbReference type="ARBA" id="ARBA00022723"/>
    </source>
</evidence>
<dbReference type="InterPro" id="IPR005123">
    <property type="entry name" value="Oxoglu/Fe-dep_dioxygenase_dom"/>
</dbReference>
<dbReference type="AlphaFoldDB" id="A0AAV0C1L1"/>
<dbReference type="GO" id="GO:0002238">
    <property type="term" value="P:response to molecule of fungal origin"/>
    <property type="evidence" value="ECO:0007669"/>
    <property type="project" value="UniProtKB-ARBA"/>
</dbReference>
<name>A0AAV0C1L1_9ASTE</name>
<keyword evidence="4 8" id="KW-0479">Metal-binding</keyword>
<evidence type="ECO:0000259" key="10">
    <source>
        <dbReference type="PROSITE" id="PS51471"/>
    </source>
</evidence>
<dbReference type="Pfam" id="PF14226">
    <property type="entry name" value="DIOX_N"/>
    <property type="match status" value="1"/>
</dbReference>
<dbReference type="FunFam" id="2.60.120.330:FF:000018">
    <property type="entry name" value="2-oxoglutarate (2OG) and Fe(II)-dependent oxygenase superfamily protein"/>
    <property type="match status" value="1"/>
</dbReference>
<accession>A0AAV0C1L1</accession>
<dbReference type="InterPro" id="IPR044861">
    <property type="entry name" value="IPNS-like_FE2OG_OXY"/>
</dbReference>
<evidence type="ECO:0000256" key="3">
    <source>
        <dbReference type="ARBA" id="ARBA00012885"/>
    </source>
</evidence>
<dbReference type="Proteomes" id="UP001152523">
    <property type="component" value="Unassembled WGS sequence"/>
</dbReference>
<feature type="domain" description="Fe2OG dioxygenase" evidence="10">
    <location>
        <begin position="208"/>
        <end position="306"/>
    </location>
</feature>